<dbReference type="AlphaFoldDB" id="A0A9D2QBE7"/>
<reference evidence="3" key="2">
    <citation type="submission" date="2021-04" db="EMBL/GenBank/DDBJ databases">
        <authorList>
            <person name="Gilroy R."/>
        </authorList>
    </citation>
    <scope>NUCLEOTIDE SEQUENCE</scope>
    <source>
        <strain evidence="3">CHK196-7946</strain>
    </source>
</reference>
<accession>A0A9D2QBE7</accession>
<keyword evidence="1" id="KW-1133">Transmembrane helix</keyword>
<evidence type="ECO:0000256" key="1">
    <source>
        <dbReference type="SAM" id="Phobius"/>
    </source>
</evidence>
<feature type="transmembrane region" description="Helical" evidence="1">
    <location>
        <begin position="7"/>
        <end position="32"/>
    </location>
</feature>
<keyword evidence="1" id="KW-0472">Membrane</keyword>
<sequence length="306" mass="32730">MKSGWKVFWIVCAVMAAVGIVMTVAGVALGGLRMLSNTDESGPVHEWLQRFGRIVETEESAQNVRDGLEEIPDIIADSGDPDDGYVPGEPDGNMITAYDGITEISLDLSYLSVIVSPSDSDAVIVDTSQLSPEIRGDIAVSQDGGELELETDGHRGLKWNTAAAEMLYISIPRGTHYKCFSADVGAGMLEMEGISAEEISLDVGAGQIIAEGFYADVLEADCGAGQVTLQGEVVQNADLNCDVGEVLFTLPGEMETYNYELSCSAGELIVGDEAYSGLRNQMKIDNGSSCMIDAECRIGRMEIIFE</sequence>
<reference evidence="3" key="1">
    <citation type="journal article" date="2021" name="PeerJ">
        <title>Extensive microbial diversity within the chicken gut microbiome revealed by metagenomics and culture.</title>
        <authorList>
            <person name="Gilroy R."/>
            <person name="Ravi A."/>
            <person name="Getino M."/>
            <person name="Pursley I."/>
            <person name="Horton D.L."/>
            <person name="Alikhan N.F."/>
            <person name="Baker D."/>
            <person name="Gharbi K."/>
            <person name="Hall N."/>
            <person name="Watson M."/>
            <person name="Adriaenssens E.M."/>
            <person name="Foster-Nyarko E."/>
            <person name="Jarju S."/>
            <person name="Secka A."/>
            <person name="Antonio M."/>
            <person name="Oren A."/>
            <person name="Chaudhuri R.R."/>
            <person name="La Ragione R."/>
            <person name="Hildebrand F."/>
            <person name="Pallen M.J."/>
        </authorList>
    </citation>
    <scope>NUCLEOTIDE SEQUENCE</scope>
    <source>
        <strain evidence="3">CHK196-7946</strain>
    </source>
</reference>
<evidence type="ECO:0000313" key="4">
    <source>
        <dbReference type="Proteomes" id="UP000823902"/>
    </source>
</evidence>
<feature type="domain" description="DUF4097" evidence="2">
    <location>
        <begin position="101"/>
        <end position="246"/>
    </location>
</feature>
<organism evidence="3 4">
    <name type="scientific">Candidatus Mediterraneibacter faecavium</name>
    <dbReference type="NCBI Taxonomy" id="2838668"/>
    <lineage>
        <taxon>Bacteria</taxon>
        <taxon>Bacillati</taxon>
        <taxon>Bacillota</taxon>
        <taxon>Clostridia</taxon>
        <taxon>Lachnospirales</taxon>
        <taxon>Lachnospiraceae</taxon>
        <taxon>Mediterraneibacter</taxon>
    </lineage>
</organism>
<evidence type="ECO:0000259" key="2">
    <source>
        <dbReference type="Pfam" id="PF13349"/>
    </source>
</evidence>
<dbReference type="Proteomes" id="UP000823902">
    <property type="component" value="Unassembled WGS sequence"/>
</dbReference>
<proteinExistence type="predicted"/>
<comment type="caution">
    <text evidence="3">The sequence shown here is derived from an EMBL/GenBank/DDBJ whole genome shotgun (WGS) entry which is preliminary data.</text>
</comment>
<gene>
    <name evidence="3" type="ORF">H9697_10085</name>
</gene>
<dbReference type="Gene3D" id="2.160.20.120">
    <property type="match status" value="1"/>
</dbReference>
<dbReference type="InterPro" id="IPR025164">
    <property type="entry name" value="Toastrack_DUF4097"/>
</dbReference>
<name>A0A9D2QBE7_9FIRM</name>
<keyword evidence="1" id="KW-0812">Transmembrane</keyword>
<dbReference type="EMBL" id="DWVY01000051">
    <property type="protein sequence ID" value="HJC75274.1"/>
    <property type="molecule type" value="Genomic_DNA"/>
</dbReference>
<evidence type="ECO:0000313" key="3">
    <source>
        <dbReference type="EMBL" id="HJC75274.1"/>
    </source>
</evidence>
<dbReference type="Pfam" id="PF13349">
    <property type="entry name" value="DUF4097"/>
    <property type="match status" value="1"/>
</dbReference>
<protein>
    <submittedName>
        <fullName evidence="3">DUF4097 domain-containing protein</fullName>
    </submittedName>
</protein>